<keyword evidence="4 7" id="KW-0547">Nucleotide-binding</keyword>
<dbReference type="InterPro" id="IPR002182">
    <property type="entry name" value="NB-ARC"/>
</dbReference>
<dbReference type="GO" id="GO:0005524">
    <property type="term" value="F:ATP binding"/>
    <property type="evidence" value="ECO:0007669"/>
    <property type="project" value="UniProtKB-UniRule"/>
</dbReference>
<evidence type="ECO:0000256" key="1">
    <source>
        <dbReference type="ARBA" id="ARBA00012513"/>
    </source>
</evidence>
<keyword evidence="8" id="KW-0472">Membrane</keyword>
<accession>A0A226D7N2</accession>
<dbReference type="InterPro" id="IPR011990">
    <property type="entry name" value="TPR-like_helical_dom_sf"/>
</dbReference>
<dbReference type="EC" id="2.7.11.1" evidence="1"/>
<dbReference type="STRING" id="158441.A0A226D7N2"/>
<dbReference type="InterPro" id="IPR050339">
    <property type="entry name" value="CC_SR_Kinase"/>
</dbReference>
<evidence type="ECO:0000313" key="10">
    <source>
        <dbReference type="EMBL" id="OXA40276.1"/>
    </source>
</evidence>
<dbReference type="SUPFAM" id="SSF52540">
    <property type="entry name" value="P-loop containing nucleoside triphosphate hydrolases"/>
    <property type="match status" value="1"/>
</dbReference>
<dbReference type="InterPro" id="IPR017441">
    <property type="entry name" value="Protein_kinase_ATP_BS"/>
</dbReference>
<evidence type="ECO:0000259" key="9">
    <source>
        <dbReference type="PROSITE" id="PS50011"/>
    </source>
</evidence>
<evidence type="ECO:0000256" key="6">
    <source>
        <dbReference type="ARBA" id="ARBA00022840"/>
    </source>
</evidence>
<dbReference type="GO" id="GO:0043531">
    <property type="term" value="F:ADP binding"/>
    <property type="evidence" value="ECO:0007669"/>
    <property type="project" value="InterPro"/>
</dbReference>
<dbReference type="PANTHER" id="PTHR11042">
    <property type="entry name" value="EUKARYOTIC TRANSLATION INITIATION FACTOR 2-ALPHA KINASE EIF2-ALPHA KINASE -RELATED"/>
    <property type="match status" value="1"/>
</dbReference>
<dbReference type="Gene3D" id="1.10.510.10">
    <property type="entry name" value="Transferase(Phosphotransferase) domain 1"/>
    <property type="match status" value="1"/>
</dbReference>
<feature type="domain" description="Protein kinase" evidence="9">
    <location>
        <begin position="15"/>
        <end position="305"/>
    </location>
</feature>
<organism evidence="10 11">
    <name type="scientific">Folsomia candida</name>
    <name type="common">Springtail</name>
    <dbReference type="NCBI Taxonomy" id="158441"/>
    <lineage>
        <taxon>Eukaryota</taxon>
        <taxon>Metazoa</taxon>
        <taxon>Ecdysozoa</taxon>
        <taxon>Arthropoda</taxon>
        <taxon>Hexapoda</taxon>
        <taxon>Collembola</taxon>
        <taxon>Entomobryomorpha</taxon>
        <taxon>Isotomoidea</taxon>
        <taxon>Isotomidae</taxon>
        <taxon>Proisotominae</taxon>
        <taxon>Folsomia</taxon>
    </lineage>
</organism>
<dbReference type="SUPFAM" id="SSF48452">
    <property type="entry name" value="TPR-like"/>
    <property type="match status" value="1"/>
</dbReference>
<evidence type="ECO:0000313" key="11">
    <source>
        <dbReference type="Proteomes" id="UP000198287"/>
    </source>
</evidence>
<dbReference type="PANTHER" id="PTHR11042:SF160">
    <property type="entry name" value="EUKARYOTIC TRANSLATION INITIATION FACTOR 2-ALPHA KINASE 1"/>
    <property type="match status" value="1"/>
</dbReference>
<dbReference type="Pfam" id="PF25000">
    <property type="entry name" value="DUF7779"/>
    <property type="match status" value="1"/>
</dbReference>
<dbReference type="Proteomes" id="UP000198287">
    <property type="component" value="Unassembled WGS sequence"/>
</dbReference>
<dbReference type="PROSITE" id="PS00107">
    <property type="entry name" value="PROTEIN_KINASE_ATP"/>
    <property type="match status" value="1"/>
</dbReference>
<keyword evidence="8" id="KW-0812">Transmembrane</keyword>
<feature type="binding site" evidence="7">
    <location>
        <position position="44"/>
    </location>
    <ligand>
        <name>ATP</name>
        <dbReference type="ChEBI" id="CHEBI:30616"/>
    </ligand>
</feature>
<dbReference type="InterPro" id="IPR000719">
    <property type="entry name" value="Prot_kinase_dom"/>
</dbReference>
<evidence type="ECO:0000256" key="7">
    <source>
        <dbReference type="PROSITE-ProRule" id="PRU10141"/>
    </source>
</evidence>
<evidence type="ECO:0000256" key="5">
    <source>
        <dbReference type="ARBA" id="ARBA00022777"/>
    </source>
</evidence>
<dbReference type="Gene3D" id="1.25.40.10">
    <property type="entry name" value="Tetratricopeptide repeat domain"/>
    <property type="match status" value="1"/>
</dbReference>
<dbReference type="GO" id="GO:0005737">
    <property type="term" value="C:cytoplasm"/>
    <property type="evidence" value="ECO:0007669"/>
    <property type="project" value="TreeGrafter"/>
</dbReference>
<name>A0A226D7N2_FOLCA</name>
<dbReference type="AlphaFoldDB" id="A0A226D7N2"/>
<dbReference type="GO" id="GO:0004694">
    <property type="term" value="F:eukaryotic translation initiation factor 2alpha kinase activity"/>
    <property type="evidence" value="ECO:0007669"/>
    <property type="project" value="TreeGrafter"/>
</dbReference>
<dbReference type="OrthoDB" id="7617259at2759"/>
<dbReference type="PROSITE" id="PS50011">
    <property type="entry name" value="PROTEIN_KINASE_DOM"/>
    <property type="match status" value="1"/>
</dbReference>
<dbReference type="Pfam" id="PF00931">
    <property type="entry name" value="NB-ARC"/>
    <property type="match status" value="1"/>
</dbReference>
<dbReference type="GO" id="GO:0005634">
    <property type="term" value="C:nucleus"/>
    <property type="evidence" value="ECO:0007669"/>
    <property type="project" value="TreeGrafter"/>
</dbReference>
<keyword evidence="2" id="KW-0723">Serine/threonine-protein kinase</keyword>
<keyword evidence="3" id="KW-0808">Transferase</keyword>
<comment type="caution">
    <text evidence="10">The sequence shown here is derived from an EMBL/GenBank/DDBJ whole genome shotgun (WGS) entry which is preliminary data.</text>
</comment>
<dbReference type="InterPro" id="IPR011009">
    <property type="entry name" value="Kinase-like_dom_sf"/>
</dbReference>
<dbReference type="Gene3D" id="3.30.200.20">
    <property type="entry name" value="Phosphorylase Kinase, domain 1"/>
    <property type="match status" value="1"/>
</dbReference>
<dbReference type="Pfam" id="PF00069">
    <property type="entry name" value="Pkinase"/>
    <property type="match status" value="1"/>
</dbReference>
<gene>
    <name evidence="10" type="ORF">Fcan01_24968</name>
</gene>
<keyword evidence="11" id="KW-1185">Reference proteome</keyword>
<feature type="transmembrane region" description="Helical" evidence="8">
    <location>
        <begin position="1047"/>
        <end position="1066"/>
    </location>
</feature>
<evidence type="ECO:0000256" key="2">
    <source>
        <dbReference type="ARBA" id="ARBA00022527"/>
    </source>
</evidence>
<keyword evidence="5 10" id="KW-0418">Kinase</keyword>
<keyword evidence="6 7" id="KW-0067">ATP-binding</keyword>
<dbReference type="SMART" id="SM00220">
    <property type="entry name" value="S_TKc"/>
    <property type="match status" value="1"/>
</dbReference>
<evidence type="ECO:0000256" key="4">
    <source>
        <dbReference type="ARBA" id="ARBA00022741"/>
    </source>
</evidence>
<keyword evidence="8" id="KW-1133">Transmembrane helix</keyword>
<sequence>MFPRNPRNWELRNHLVPIKCIGGGSFGTVWEAYHSIDKGSYAIKTVGISATLKLQNYKICQEVRLLQSLDHTNIVKYHDSWVEGPNIENLLKKEEKFDQTGSLPDDYHGDSELSSTQDETNFLFIQMELCDTDLAKWLKNLPPDTNLETRPTSANHCILDISHGLKYIHQRGIIHRDLKPENIFGTPGLRKHWKIGDFGLSTKYQEQDLQSHRGTNLYASPEMANRQKYTELTDIFSAGLIFLEIIHPFDPTEKRSIFYEIKSGNTKYLETTGTHNLVEIIWKMLHIEANLRPSASQIVDEFELLKQNNNRKVSGKRLTYPYPIFTPSENGQYDGLIFGVGDVCKTFVGRVKELRRLEELYKSGEALITLTGMGGIGKSELAKKFAFDLHKTHGNPCVWLDGENIEQSLNKLCKNIGIPKTGNDLDTVTFGLLMVKRLAYKSKNQLLLIIDNVDEINKIVNDLIKGLRAEKMSAVTLVTSRNVNVFKSAEKTVKLHEFTELEGIALLKSQFPTESVSDIAKLCELLDNFPLALQQAVGFIKQSKNVGPLGESFKIKNLLEIYERKKEQILNYQLDSIYHAYPSTCLITWDISMEKIRNDVENGEAADKLMHRLAFLEPDGIDLRGESEIKNLCHIKSSSYETLRFLQYFDKERTEDAVTLLKLHSLIKSENNVVSIHRLVQEVTRLKLEIDVEHEILRQMGEVILKHFDTFEPHDFNHVIRLWHHIQQDEVKFHNFMGLPMTSLAPKMDKFPMYKAMREVLIRGLGSLQRLEKYDKLGYISLYAAHKLARALQFSGRYDLALEKYRQIYSRQCARYGLESEESISSGKAIAVNLWYLKRYKESTRQYKQLLAACARAKLWDAERTSLLLKSDLSILLVSQGKLSKAAIQLGEVLEYLDRKGKGKDPVALMLYGNALFRLGHFRDALKAHEESVHLHEAVWGPYHCKTVASKLSYAPVLFILNKGNVAIEMLENIMGHVDEEYADKIKELIRVMKMFKPLFWKYSPLRFFLSNVLFIASRHSVIRPIVPFCEETILPVLINGKYIDKITYFVKVAFIALVMVICIFIL</sequence>
<dbReference type="Gene3D" id="3.40.50.300">
    <property type="entry name" value="P-loop containing nucleotide triphosphate hydrolases"/>
    <property type="match status" value="1"/>
</dbReference>
<evidence type="ECO:0000256" key="8">
    <source>
        <dbReference type="SAM" id="Phobius"/>
    </source>
</evidence>
<dbReference type="InterPro" id="IPR056681">
    <property type="entry name" value="DUF7779"/>
</dbReference>
<evidence type="ECO:0000256" key="3">
    <source>
        <dbReference type="ARBA" id="ARBA00022679"/>
    </source>
</evidence>
<proteinExistence type="predicted"/>
<dbReference type="EMBL" id="LNIX01000034">
    <property type="protein sequence ID" value="OXA40276.1"/>
    <property type="molecule type" value="Genomic_DNA"/>
</dbReference>
<protein>
    <recommendedName>
        <fullName evidence="1">non-specific serine/threonine protein kinase</fullName>
        <ecNumber evidence="1">2.7.11.1</ecNumber>
    </recommendedName>
</protein>
<dbReference type="SUPFAM" id="SSF56112">
    <property type="entry name" value="Protein kinase-like (PK-like)"/>
    <property type="match status" value="1"/>
</dbReference>
<reference evidence="10 11" key="1">
    <citation type="submission" date="2015-12" db="EMBL/GenBank/DDBJ databases">
        <title>The genome of Folsomia candida.</title>
        <authorList>
            <person name="Faddeeva A."/>
            <person name="Derks M.F."/>
            <person name="Anvar Y."/>
            <person name="Smit S."/>
            <person name="Van Straalen N."/>
            <person name="Roelofs D."/>
        </authorList>
    </citation>
    <scope>NUCLEOTIDE SEQUENCE [LARGE SCALE GENOMIC DNA]</scope>
    <source>
        <strain evidence="10 11">VU population</strain>
        <tissue evidence="10">Whole body</tissue>
    </source>
</reference>
<dbReference type="InterPro" id="IPR027417">
    <property type="entry name" value="P-loop_NTPase"/>
</dbReference>